<proteinExistence type="predicted"/>
<dbReference type="Proteomes" id="UP000243679">
    <property type="component" value="Chromosome"/>
</dbReference>
<evidence type="ECO:0000313" key="2">
    <source>
        <dbReference type="Proteomes" id="UP000243679"/>
    </source>
</evidence>
<dbReference type="KEGG" id="ntt:TAO_0334"/>
<dbReference type="RefSeq" id="WP_096526327.1">
    <property type="nucleotide sequence ID" value="NZ_AP014836.1"/>
</dbReference>
<evidence type="ECO:0008006" key="3">
    <source>
        <dbReference type="Google" id="ProtNLM"/>
    </source>
</evidence>
<dbReference type="AlphaFoldDB" id="A0A1Q2SKR2"/>
<keyword evidence="2" id="KW-1185">Reference proteome</keyword>
<protein>
    <recommendedName>
        <fullName evidence="3">Lipoprotein SmpA/OmlA domain-containing protein</fullName>
    </recommendedName>
</protein>
<organism evidence="1 2">
    <name type="scientific">Candidatus Nitrosoglobus terrae</name>
    <dbReference type="NCBI Taxonomy" id="1630141"/>
    <lineage>
        <taxon>Bacteria</taxon>
        <taxon>Pseudomonadati</taxon>
        <taxon>Pseudomonadota</taxon>
        <taxon>Gammaproteobacteria</taxon>
        <taxon>Chromatiales</taxon>
        <taxon>Chromatiaceae</taxon>
        <taxon>Candidatus Nitrosoglobus</taxon>
    </lineage>
</organism>
<dbReference type="EMBL" id="AP014836">
    <property type="protein sequence ID" value="BAW79704.1"/>
    <property type="molecule type" value="Genomic_DNA"/>
</dbReference>
<gene>
    <name evidence="1" type="ORF">TAO_0334</name>
</gene>
<dbReference type="PROSITE" id="PS51257">
    <property type="entry name" value="PROKAR_LIPOPROTEIN"/>
    <property type="match status" value="1"/>
</dbReference>
<evidence type="ECO:0000313" key="1">
    <source>
        <dbReference type="EMBL" id="BAW79704.1"/>
    </source>
</evidence>
<accession>A0A1Q2SKR2</accession>
<name>A0A1Q2SKR2_9GAMM</name>
<reference evidence="1 2" key="1">
    <citation type="journal article" date="2017" name="ISME J.">
        <title>An acid-tolerant ammonia-oxidizing ?-proteobacterium from soil.</title>
        <authorList>
            <person name="Hayatsu M."/>
            <person name="Tago K."/>
            <person name="Uchiyama I."/>
            <person name="Toyoda A."/>
            <person name="Wang Y."/>
            <person name="Shimomura Y."/>
            <person name="Okubo T."/>
            <person name="Kurisu F."/>
            <person name="Hirono Y."/>
            <person name="Nonaka K."/>
            <person name="Akiyama H."/>
            <person name="Itoh T."/>
            <person name="Takami H."/>
        </authorList>
    </citation>
    <scope>NUCLEOTIDE SEQUENCE [LARGE SCALE GENOMIC DNA]</scope>
    <source>
        <strain evidence="1 2">TAO100</strain>
    </source>
</reference>
<dbReference type="OrthoDB" id="9255872at2"/>
<sequence length="129" mass="14524">MKTFIRILAVMGVIAGLAGCPQIDSYKYMAFDEKGEAAPRTIEAAKARFKDKTLVVGQTTKDDLRKLLGTPETLRADEKGRQIYVYVKNVRTKGFSEQMGTTYIARYTLDAEGILFDKQYWAQPMAVDD</sequence>